<dbReference type="Proteomes" id="UP001190926">
    <property type="component" value="Unassembled WGS sequence"/>
</dbReference>
<evidence type="ECO:0000256" key="1">
    <source>
        <dbReference type="ARBA" id="ARBA00009861"/>
    </source>
</evidence>
<protein>
    <submittedName>
        <fullName evidence="4">Uncharacterized protein</fullName>
    </submittedName>
</protein>
<dbReference type="PANTHER" id="PTHR31623:SF70">
    <property type="entry name" value="TRANSFERASE, CHLORAMPHENICOL ACETYLTRANSFERASE-LIKE DOMAIN PROTEIN"/>
    <property type="match status" value="1"/>
</dbReference>
<comment type="similarity">
    <text evidence="1">Belongs to the plant acyltransferase family.</text>
</comment>
<gene>
    <name evidence="4" type="ORF">C2S53_016655</name>
</gene>
<keyword evidence="2" id="KW-0808">Transferase</keyword>
<organism evidence="4 5">
    <name type="scientific">Perilla frutescens var. hirtella</name>
    <name type="common">Perilla citriodora</name>
    <name type="synonym">Perilla setoyensis</name>
    <dbReference type="NCBI Taxonomy" id="608512"/>
    <lineage>
        <taxon>Eukaryota</taxon>
        <taxon>Viridiplantae</taxon>
        <taxon>Streptophyta</taxon>
        <taxon>Embryophyta</taxon>
        <taxon>Tracheophyta</taxon>
        <taxon>Spermatophyta</taxon>
        <taxon>Magnoliopsida</taxon>
        <taxon>eudicotyledons</taxon>
        <taxon>Gunneridae</taxon>
        <taxon>Pentapetalae</taxon>
        <taxon>asterids</taxon>
        <taxon>lamiids</taxon>
        <taxon>Lamiales</taxon>
        <taxon>Lamiaceae</taxon>
        <taxon>Nepetoideae</taxon>
        <taxon>Elsholtzieae</taxon>
        <taxon>Perilla</taxon>
    </lineage>
</organism>
<evidence type="ECO:0000313" key="5">
    <source>
        <dbReference type="Proteomes" id="UP001190926"/>
    </source>
</evidence>
<dbReference type="Gene3D" id="3.30.559.10">
    <property type="entry name" value="Chloramphenicol acetyltransferase-like domain"/>
    <property type="match status" value="2"/>
</dbReference>
<dbReference type="PANTHER" id="PTHR31623">
    <property type="entry name" value="F21J9.9"/>
    <property type="match status" value="1"/>
</dbReference>
<dbReference type="InterPro" id="IPR023213">
    <property type="entry name" value="CAT-like_dom_sf"/>
</dbReference>
<evidence type="ECO:0000313" key="4">
    <source>
        <dbReference type="EMBL" id="KAH6821930.1"/>
    </source>
</evidence>
<name>A0AAD4IUT0_PERFH</name>
<evidence type="ECO:0000256" key="2">
    <source>
        <dbReference type="ARBA" id="ARBA00022679"/>
    </source>
</evidence>
<dbReference type="EMBL" id="SDAM02001762">
    <property type="protein sequence ID" value="KAH6821930.1"/>
    <property type="molecule type" value="Genomic_DNA"/>
</dbReference>
<keyword evidence="5" id="KW-1185">Reference proteome</keyword>
<keyword evidence="3" id="KW-0012">Acyltransferase</keyword>
<reference evidence="4 5" key="1">
    <citation type="journal article" date="2021" name="Nat. Commun.">
        <title>Incipient diploidization of the medicinal plant Perilla within 10,000 years.</title>
        <authorList>
            <person name="Zhang Y."/>
            <person name="Shen Q."/>
            <person name="Leng L."/>
            <person name="Zhang D."/>
            <person name="Chen S."/>
            <person name="Shi Y."/>
            <person name="Ning Z."/>
            <person name="Chen S."/>
        </authorList>
    </citation>
    <scope>NUCLEOTIDE SEQUENCE [LARGE SCALE GENOMIC DNA]</scope>
    <source>
        <strain evidence="5">cv. PC099</strain>
    </source>
</reference>
<dbReference type="GO" id="GO:0016746">
    <property type="term" value="F:acyltransferase activity"/>
    <property type="evidence" value="ECO:0007669"/>
    <property type="project" value="UniProtKB-KW"/>
</dbReference>
<evidence type="ECO:0000256" key="3">
    <source>
        <dbReference type="ARBA" id="ARBA00023315"/>
    </source>
</evidence>
<proteinExistence type="inferred from homology"/>
<accession>A0AAD4IUT0</accession>
<dbReference type="AlphaFoldDB" id="A0AAD4IUT0"/>
<comment type="caution">
    <text evidence="4">The sequence shown here is derived from an EMBL/GenBank/DDBJ whole genome shotgun (WGS) entry which is preliminary data.</text>
</comment>
<dbReference type="Pfam" id="PF02458">
    <property type="entry name" value="Transferase"/>
    <property type="match status" value="1"/>
</dbReference>
<sequence>MKINKISKKLIKPHTPTPPNLKNYNISFLDKNLGAMNIAVVLFYQSKPENINSQLEESLAKILVQFYLLAGRYMKNDHLIDCSDQGVEFVVAEALDDEDGVELTELVAKTTDAEQINGLLPDQYFRVDEASHDPLMSIQATHFPCGGLAIAVSISHRVFDVSSLGTFIAAWSNACNPDNNKMVEFTTPSFELPLLLPYKDHDFGIHLNKSSTDDHDHDDDDKNNNNNENIVVKRLLFNKAALTSLKSKIRPKNGKTVSGVRVVCAVIAKALIRVDRAKHGRNRDMMIFQPVNMRERTIPPQSKHACGNLSLASLTRRVAASEAGELGVEELVDLIGDAVRKSIGDHAEILSATATRDGRDIIANSLEMLIKVFMNPEMNVVVFTDWSRFGFYEADFGWGKPLWVSIGPQRPSGNSTVLMSNKDGDGIEAWLHLNQTDMHCFYQDEEIKLFTT</sequence>